<dbReference type="AlphaFoldDB" id="A0A561BXA9"/>
<dbReference type="GO" id="GO:0016020">
    <property type="term" value="C:membrane"/>
    <property type="evidence" value="ECO:0007669"/>
    <property type="project" value="UniProtKB-SubCell"/>
</dbReference>
<dbReference type="InterPro" id="IPR032808">
    <property type="entry name" value="DoxX"/>
</dbReference>
<comment type="subcellular location">
    <subcellularLocation>
        <location evidence="1">Membrane</location>
        <topology evidence="1">Multi-pass membrane protein</topology>
    </subcellularLocation>
</comment>
<proteinExistence type="predicted"/>
<evidence type="ECO:0000256" key="5">
    <source>
        <dbReference type="SAM" id="Phobius"/>
    </source>
</evidence>
<dbReference type="RefSeq" id="WP_145809842.1">
    <property type="nucleotide sequence ID" value="NZ_VIVK01000001.1"/>
</dbReference>
<dbReference type="OrthoDB" id="3790625at2"/>
<accession>A0A561BXA9</accession>
<evidence type="ECO:0000256" key="2">
    <source>
        <dbReference type="ARBA" id="ARBA00022692"/>
    </source>
</evidence>
<sequence length="126" mass="12841">MTFATWVVTGLLAAVFTVSGVAKSTMSRDRLIASGQTGIAPFPLPLVRGVAICELLAVAGLFAPWLTDTARYLTPLAAVGLGVVMVGAAISHASLREPGSVAVNLLILSGCVFVAATRFAALGQLS</sequence>
<evidence type="ECO:0000313" key="7">
    <source>
        <dbReference type="Proteomes" id="UP000318380"/>
    </source>
</evidence>
<feature type="transmembrane region" description="Helical" evidence="5">
    <location>
        <begin position="101"/>
        <end position="121"/>
    </location>
</feature>
<keyword evidence="4 5" id="KW-0472">Membrane</keyword>
<keyword evidence="7" id="KW-1185">Reference proteome</keyword>
<reference evidence="6 7" key="1">
    <citation type="submission" date="2019-06" db="EMBL/GenBank/DDBJ databases">
        <title>Sequencing the genomes of 1000 actinobacteria strains.</title>
        <authorList>
            <person name="Klenk H.-P."/>
        </authorList>
    </citation>
    <scope>NUCLEOTIDE SEQUENCE [LARGE SCALE GENOMIC DNA]</scope>
    <source>
        <strain evidence="6 7">DSM 24683</strain>
    </source>
</reference>
<evidence type="ECO:0000313" key="6">
    <source>
        <dbReference type="EMBL" id="TWD83362.1"/>
    </source>
</evidence>
<comment type="caution">
    <text evidence="6">The sequence shown here is derived from an EMBL/GenBank/DDBJ whole genome shotgun (WGS) entry which is preliminary data.</text>
</comment>
<evidence type="ECO:0000256" key="1">
    <source>
        <dbReference type="ARBA" id="ARBA00004141"/>
    </source>
</evidence>
<feature type="transmembrane region" description="Helical" evidence="5">
    <location>
        <begin position="73"/>
        <end position="95"/>
    </location>
</feature>
<keyword evidence="3 5" id="KW-1133">Transmembrane helix</keyword>
<dbReference type="EMBL" id="VIVK01000001">
    <property type="protein sequence ID" value="TWD83362.1"/>
    <property type="molecule type" value="Genomic_DNA"/>
</dbReference>
<organism evidence="6 7">
    <name type="scientific">Kribbella amoyensis</name>
    <dbReference type="NCBI Taxonomy" id="996641"/>
    <lineage>
        <taxon>Bacteria</taxon>
        <taxon>Bacillati</taxon>
        <taxon>Actinomycetota</taxon>
        <taxon>Actinomycetes</taxon>
        <taxon>Propionibacteriales</taxon>
        <taxon>Kribbellaceae</taxon>
        <taxon>Kribbella</taxon>
    </lineage>
</organism>
<name>A0A561BXA9_9ACTN</name>
<evidence type="ECO:0000256" key="4">
    <source>
        <dbReference type="ARBA" id="ARBA00023136"/>
    </source>
</evidence>
<evidence type="ECO:0000256" key="3">
    <source>
        <dbReference type="ARBA" id="ARBA00022989"/>
    </source>
</evidence>
<dbReference type="Pfam" id="PF13564">
    <property type="entry name" value="DoxX_2"/>
    <property type="match status" value="1"/>
</dbReference>
<dbReference type="Proteomes" id="UP000318380">
    <property type="component" value="Unassembled WGS sequence"/>
</dbReference>
<feature type="transmembrane region" description="Helical" evidence="5">
    <location>
        <begin position="46"/>
        <end position="66"/>
    </location>
</feature>
<protein>
    <submittedName>
        <fullName evidence="6">DoxX-like protein</fullName>
    </submittedName>
</protein>
<gene>
    <name evidence="6" type="ORF">FB561_4524</name>
</gene>
<keyword evidence="2 5" id="KW-0812">Transmembrane</keyword>